<dbReference type="Pfam" id="PF12796">
    <property type="entry name" value="Ank_2"/>
    <property type="match status" value="1"/>
</dbReference>
<dbReference type="Gene3D" id="1.25.40.20">
    <property type="entry name" value="Ankyrin repeat-containing domain"/>
    <property type="match status" value="1"/>
</dbReference>
<accession>A0AA35RPR6</accession>
<proteinExistence type="predicted"/>
<dbReference type="PROSITE" id="PS50297">
    <property type="entry name" value="ANK_REP_REGION"/>
    <property type="match status" value="2"/>
</dbReference>
<evidence type="ECO:0000256" key="2">
    <source>
        <dbReference type="ARBA" id="ARBA00023043"/>
    </source>
</evidence>
<dbReference type="GO" id="GO:0085020">
    <property type="term" value="P:protein K6-linked ubiquitination"/>
    <property type="evidence" value="ECO:0007669"/>
    <property type="project" value="TreeGrafter"/>
</dbReference>
<dbReference type="PANTHER" id="PTHR24171">
    <property type="entry name" value="ANKYRIN REPEAT DOMAIN-CONTAINING PROTEIN 39-RELATED"/>
    <property type="match status" value="1"/>
</dbReference>
<comment type="caution">
    <text evidence="4">The sequence shown here is derived from an EMBL/GenBank/DDBJ whole genome shotgun (WGS) entry which is preliminary data.</text>
</comment>
<dbReference type="InterPro" id="IPR036770">
    <property type="entry name" value="Ankyrin_rpt-contain_sf"/>
</dbReference>
<dbReference type="PANTHER" id="PTHR24171:SF8">
    <property type="entry name" value="BRCA1-ASSOCIATED RING DOMAIN PROTEIN 1"/>
    <property type="match status" value="1"/>
</dbReference>
<keyword evidence="1" id="KW-0677">Repeat</keyword>
<dbReference type="EMBL" id="CASHTH010001454">
    <property type="protein sequence ID" value="CAI8015500.1"/>
    <property type="molecule type" value="Genomic_DNA"/>
</dbReference>
<organism evidence="4 5">
    <name type="scientific">Geodia barretti</name>
    <name type="common">Barrett's horny sponge</name>
    <dbReference type="NCBI Taxonomy" id="519541"/>
    <lineage>
        <taxon>Eukaryota</taxon>
        <taxon>Metazoa</taxon>
        <taxon>Porifera</taxon>
        <taxon>Demospongiae</taxon>
        <taxon>Heteroscleromorpha</taxon>
        <taxon>Tetractinellida</taxon>
        <taxon>Astrophorina</taxon>
        <taxon>Geodiidae</taxon>
        <taxon>Geodia</taxon>
    </lineage>
</organism>
<keyword evidence="2 3" id="KW-0040">ANK repeat</keyword>
<evidence type="ECO:0000313" key="4">
    <source>
        <dbReference type="EMBL" id="CAI8015500.1"/>
    </source>
</evidence>
<dbReference type="PROSITE" id="PS50088">
    <property type="entry name" value="ANK_REPEAT"/>
    <property type="match status" value="2"/>
</dbReference>
<gene>
    <name evidence="4" type="ORF">GBAR_LOCUS9595</name>
</gene>
<sequence>MNIFSKLSVIVAELAEIVWSQRNGRRVAVGGQERRPGCRGECLKKPGFNVNNELMNGRNALHYAADYGQAEVVSLLLKLKADINTPDKFGITPLLAAVYEGHKDVVKVLLEKVSKKKLKFMHNHLFFEKVDFNFFITSLLLS</sequence>
<feature type="repeat" description="ANK" evidence="3">
    <location>
        <begin position="56"/>
        <end position="88"/>
    </location>
</feature>
<dbReference type="SUPFAM" id="SSF48403">
    <property type="entry name" value="Ankyrin repeat"/>
    <property type="match status" value="1"/>
</dbReference>
<dbReference type="SMART" id="SM00248">
    <property type="entry name" value="ANK"/>
    <property type="match status" value="2"/>
</dbReference>
<reference evidence="4" key="1">
    <citation type="submission" date="2023-03" db="EMBL/GenBank/DDBJ databases">
        <authorList>
            <person name="Steffen K."/>
            <person name="Cardenas P."/>
        </authorList>
    </citation>
    <scope>NUCLEOTIDE SEQUENCE</scope>
</reference>
<feature type="repeat" description="ANK" evidence="3">
    <location>
        <begin position="89"/>
        <end position="112"/>
    </location>
</feature>
<dbReference type="Proteomes" id="UP001174909">
    <property type="component" value="Unassembled WGS sequence"/>
</dbReference>
<evidence type="ECO:0000256" key="3">
    <source>
        <dbReference type="PROSITE-ProRule" id="PRU00023"/>
    </source>
</evidence>
<keyword evidence="5" id="KW-1185">Reference proteome</keyword>
<evidence type="ECO:0000313" key="5">
    <source>
        <dbReference type="Proteomes" id="UP001174909"/>
    </source>
</evidence>
<dbReference type="GO" id="GO:0004842">
    <property type="term" value="F:ubiquitin-protein transferase activity"/>
    <property type="evidence" value="ECO:0007669"/>
    <property type="project" value="TreeGrafter"/>
</dbReference>
<dbReference type="AlphaFoldDB" id="A0AA35RPR6"/>
<evidence type="ECO:0000256" key="1">
    <source>
        <dbReference type="ARBA" id="ARBA00022737"/>
    </source>
</evidence>
<name>A0AA35RPR6_GEOBA</name>
<protein>
    <submittedName>
        <fullName evidence="4">Myotrophin</fullName>
    </submittedName>
</protein>
<dbReference type="InterPro" id="IPR002110">
    <property type="entry name" value="Ankyrin_rpt"/>
</dbReference>